<proteinExistence type="predicted"/>
<dbReference type="Pfam" id="PF07191">
    <property type="entry name" value="Zn_ribbon_6"/>
    <property type="match status" value="1"/>
</dbReference>
<dbReference type="EMBL" id="NIBG01000022">
    <property type="protein sequence ID" value="PAB57852.1"/>
    <property type="molecule type" value="Genomic_DNA"/>
</dbReference>
<dbReference type="InterPro" id="IPR010807">
    <property type="entry name" value="YfgJ-like"/>
</dbReference>
<dbReference type="Proteomes" id="UP000216024">
    <property type="component" value="Unassembled WGS sequence"/>
</dbReference>
<evidence type="ECO:0000313" key="2">
    <source>
        <dbReference type="Proteomes" id="UP000216024"/>
    </source>
</evidence>
<dbReference type="RefSeq" id="WP_095135077.1">
    <property type="nucleotide sequence ID" value="NZ_NIBG01000022.1"/>
</dbReference>
<keyword evidence="2" id="KW-1185">Reference proteome</keyword>
<comment type="caution">
    <text evidence="1">The sequence shown here is derived from an EMBL/GenBank/DDBJ whole genome shotgun (WGS) entry which is preliminary data.</text>
</comment>
<dbReference type="SUPFAM" id="SSF161187">
    <property type="entry name" value="YfgJ-like"/>
    <property type="match status" value="1"/>
</dbReference>
<gene>
    <name evidence="1" type="ORF">CCE28_17790</name>
</gene>
<dbReference type="InterPro" id="IPR029037">
    <property type="entry name" value="DUF1407/YfgJ-like_sf"/>
</dbReference>
<dbReference type="AlphaFoldDB" id="A0A267MEN2"/>
<sequence>MKCIECGGNMKGRGSRFSCEKCHIDYEIKFKCEKCGSKPDELSSCAAINYFCPTCKELKSREKMDKAFIKI</sequence>
<name>A0A267MEN2_9FIRM</name>
<dbReference type="Gene3D" id="2.10.290.10">
    <property type="entry name" value="YfgJ-like"/>
    <property type="match status" value="1"/>
</dbReference>
<evidence type="ECO:0008006" key="3">
    <source>
        <dbReference type="Google" id="ProtNLM"/>
    </source>
</evidence>
<dbReference type="OrthoDB" id="5405751at2"/>
<accession>A0A267MEN2</accession>
<organism evidence="1 2">
    <name type="scientific">Anaeromicrobium sediminis</name>
    <dbReference type="NCBI Taxonomy" id="1478221"/>
    <lineage>
        <taxon>Bacteria</taxon>
        <taxon>Bacillati</taxon>
        <taxon>Bacillota</taxon>
        <taxon>Clostridia</taxon>
        <taxon>Peptostreptococcales</taxon>
        <taxon>Thermotaleaceae</taxon>
        <taxon>Anaeromicrobium</taxon>
    </lineage>
</organism>
<protein>
    <recommendedName>
        <fullName evidence="3">Replication restart DNA helicase PriA</fullName>
    </recommendedName>
</protein>
<reference evidence="1 2" key="1">
    <citation type="submission" date="2017-06" db="EMBL/GenBank/DDBJ databases">
        <title>Draft genome sequence of anaerobic fermentative bacterium Anaeromicrobium sediminis DY2726D isolated from West Pacific Ocean sediments.</title>
        <authorList>
            <person name="Zeng X."/>
        </authorList>
    </citation>
    <scope>NUCLEOTIDE SEQUENCE [LARGE SCALE GENOMIC DNA]</scope>
    <source>
        <strain evidence="1 2">DY2726D</strain>
    </source>
</reference>
<evidence type="ECO:0000313" key="1">
    <source>
        <dbReference type="EMBL" id="PAB57852.1"/>
    </source>
</evidence>